<accession>A0AAD6DAC5</accession>
<evidence type="ECO:0000259" key="2">
    <source>
        <dbReference type="PROSITE" id="PS50102"/>
    </source>
</evidence>
<reference evidence="4 5" key="1">
    <citation type="journal article" date="2023" name="IMA Fungus">
        <title>Comparative genomic study of the Penicillium genus elucidates a diverse pangenome and 15 lateral gene transfer events.</title>
        <authorList>
            <person name="Petersen C."/>
            <person name="Sorensen T."/>
            <person name="Nielsen M.R."/>
            <person name="Sondergaard T.E."/>
            <person name="Sorensen J.L."/>
            <person name="Fitzpatrick D.A."/>
            <person name="Frisvad J.C."/>
            <person name="Nielsen K.L."/>
        </authorList>
    </citation>
    <scope>NUCLEOTIDE SEQUENCE [LARGE SCALE GENOMIC DNA]</scope>
    <source>
        <strain evidence="4 5">IBT 29057</strain>
    </source>
</reference>
<dbReference type="InterPro" id="IPR006569">
    <property type="entry name" value="CID_dom"/>
</dbReference>
<dbReference type="InterPro" id="IPR012677">
    <property type="entry name" value="Nucleotide-bd_a/b_plait_sf"/>
</dbReference>
<dbReference type="Gene3D" id="1.25.40.90">
    <property type="match status" value="1"/>
</dbReference>
<gene>
    <name evidence="4" type="ORF">N7450_011596</name>
</gene>
<evidence type="ECO:0008006" key="6">
    <source>
        <dbReference type="Google" id="ProtNLM"/>
    </source>
</evidence>
<proteinExistence type="predicted"/>
<feature type="domain" description="RRM" evidence="2">
    <location>
        <begin position="307"/>
        <end position="355"/>
    </location>
</feature>
<dbReference type="InterPro" id="IPR008942">
    <property type="entry name" value="ENTH_VHS"/>
</dbReference>
<protein>
    <recommendedName>
        <fullName evidence="6">CID domain-containing protein</fullName>
    </recommendedName>
</protein>
<dbReference type="Gene3D" id="3.30.70.330">
    <property type="match status" value="1"/>
</dbReference>
<keyword evidence="1" id="KW-0694">RNA-binding</keyword>
<keyword evidence="5" id="KW-1185">Reference proteome</keyword>
<sequence>MVERRSRRTTADVMLTLKKSESSIVRKLFTHFKETPGTHKLGVLYLIDSIVRHWEHITRQNGRPPRSAAPDGSFAGGVDRLTKLLPILMTDIVNNAPPKHQEKIKQLFDIWEYNDTFPPAMLISFRAKLSASPQDSHFSRRDNSTALSFSLSDAPAAAKEIINQHDPPIDPVQKGMSMHTFPTSLLNTALSSSTGPYHASFVDPEKVNPRTRANTRAPLNDQSASLGCFDDGNVLLQANPSPKLADDQHYDNCRRFRGNDYCEHSPSCQRCQSVSLPWNSSLIRSPLPQLVEWDFSIGSGNIKILSRTLFVNGIASESRLRSIFENFGIIQTCIINKKKRHAFIKMLSRRDALKARTEASWYDSGEAHFCTGWGVGFGPRECNDYRTGISVIPLKRLTCADRKWLLTAKYGGTGGLPLKSGMVVEEPDIEIGAGVSSKSLSRVFPATHRKYGRRTGRTRDRGIYDGGVRTNHTECTGFGRTRQAHPRHN</sequence>
<dbReference type="SUPFAM" id="SSF54928">
    <property type="entry name" value="RNA-binding domain, RBD"/>
    <property type="match status" value="1"/>
</dbReference>
<dbReference type="GO" id="GO:0003723">
    <property type="term" value="F:RNA binding"/>
    <property type="evidence" value="ECO:0007669"/>
    <property type="project" value="UniProtKB-UniRule"/>
</dbReference>
<organism evidence="4 5">
    <name type="scientific">Penicillium hetheringtonii</name>
    <dbReference type="NCBI Taxonomy" id="911720"/>
    <lineage>
        <taxon>Eukaryota</taxon>
        <taxon>Fungi</taxon>
        <taxon>Dikarya</taxon>
        <taxon>Ascomycota</taxon>
        <taxon>Pezizomycotina</taxon>
        <taxon>Eurotiomycetes</taxon>
        <taxon>Eurotiomycetidae</taxon>
        <taxon>Eurotiales</taxon>
        <taxon>Aspergillaceae</taxon>
        <taxon>Penicillium</taxon>
    </lineage>
</organism>
<dbReference type="Pfam" id="PF21380">
    <property type="entry name" value="Nrd1-Seb1_dom2"/>
    <property type="match status" value="1"/>
</dbReference>
<evidence type="ECO:0000256" key="1">
    <source>
        <dbReference type="PROSITE-ProRule" id="PRU00176"/>
    </source>
</evidence>
<dbReference type="PROSITE" id="PS51391">
    <property type="entry name" value="CID"/>
    <property type="match status" value="1"/>
</dbReference>
<dbReference type="AlphaFoldDB" id="A0AAD6DAC5"/>
<dbReference type="InterPro" id="IPR000504">
    <property type="entry name" value="RRM_dom"/>
</dbReference>
<dbReference type="EMBL" id="JAQJAC010000010">
    <property type="protein sequence ID" value="KAJ5569110.1"/>
    <property type="molecule type" value="Genomic_DNA"/>
</dbReference>
<name>A0AAD6DAC5_9EURO</name>
<evidence type="ECO:0000313" key="5">
    <source>
        <dbReference type="Proteomes" id="UP001216150"/>
    </source>
</evidence>
<dbReference type="SMART" id="SM00582">
    <property type="entry name" value="RPR"/>
    <property type="match status" value="1"/>
</dbReference>
<dbReference type="SUPFAM" id="SSF48464">
    <property type="entry name" value="ENTH/VHS domain"/>
    <property type="match status" value="1"/>
</dbReference>
<dbReference type="Proteomes" id="UP001216150">
    <property type="component" value="Unassembled WGS sequence"/>
</dbReference>
<evidence type="ECO:0000313" key="4">
    <source>
        <dbReference type="EMBL" id="KAJ5569110.1"/>
    </source>
</evidence>
<dbReference type="PROSITE" id="PS50102">
    <property type="entry name" value="RRM"/>
    <property type="match status" value="1"/>
</dbReference>
<dbReference type="InterPro" id="IPR048892">
    <property type="entry name" value="Nrd1_Seb1_dom2"/>
</dbReference>
<feature type="domain" description="CID" evidence="3">
    <location>
        <begin position="1"/>
        <end position="133"/>
    </location>
</feature>
<dbReference type="InterPro" id="IPR035979">
    <property type="entry name" value="RBD_domain_sf"/>
</dbReference>
<evidence type="ECO:0000259" key="3">
    <source>
        <dbReference type="PROSITE" id="PS51391"/>
    </source>
</evidence>
<comment type="caution">
    <text evidence="4">The sequence shown here is derived from an EMBL/GenBank/DDBJ whole genome shotgun (WGS) entry which is preliminary data.</text>
</comment>
<dbReference type="Pfam" id="PF04818">
    <property type="entry name" value="CID"/>
    <property type="match status" value="1"/>
</dbReference>